<dbReference type="GO" id="GO:0016020">
    <property type="term" value="C:membrane"/>
    <property type="evidence" value="ECO:0007669"/>
    <property type="project" value="UniProtKB-SubCell"/>
</dbReference>
<feature type="domain" description="Fatty acid hydroxylase" evidence="6">
    <location>
        <begin position="53"/>
        <end position="176"/>
    </location>
</feature>
<evidence type="ECO:0000256" key="1">
    <source>
        <dbReference type="ARBA" id="ARBA00004370"/>
    </source>
</evidence>
<evidence type="ECO:0000256" key="5">
    <source>
        <dbReference type="SAM" id="Phobius"/>
    </source>
</evidence>
<dbReference type="GO" id="GO:0005506">
    <property type="term" value="F:iron ion binding"/>
    <property type="evidence" value="ECO:0007669"/>
    <property type="project" value="InterPro"/>
</dbReference>
<name>A0A8T0FEF3_ARGBR</name>
<dbReference type="EMBL" id="JABXBU010000012">
    <property type="protein sequence ID" value="KAF8788702.1"/>
    <property type="molecule type" value="Genomic_DNA"/>
</dbReference>
<sequence>MKFSEVWRDSKQIIYNQLVCGIPMSVLFYHAVTWRGCDTKNVPAFSRIILDLVFIVLLEEIAFYYLHRFFHTPFLFRHIHKVHHKWETPIAITAGLCHPIEHVLCNIFPITLGPVVLGSHLITTWLWFCIATLSTLVLHSGFRILRFPESEVHDLHHIKHSKNYGNVGLMDRLHGTIEFPKRIRT</sequence>
<organism evidence="7 8">
    <name type="scientific">Argiope bruennichi</name>
    <name type="common">Wasp spider</name>
    <name type="synonym">Aranea bruennichi</name>
    <dbReference type="NCBI Taxonomy" id="94029"/>
    <lineage>
        <taxon>Eukaryota</taxon>
        <taxon>Metazoa</taxon>
        <taxon>Ecdysozoa</taxon>
        <taxon>Arthropoda</taxon>
        <taxon>Chelicerata</taxon>
        <taxon>Arachnida</taxon>
        <taxon>Araneae</taxon>
        <taxon>Araneomorphae</taxon>
        <taxon>Entelegynae</taxon>
        <taxon>Araneoidea</taxon>
        <taxon>Araneidae</taxon>
        <taxon>Argiope</taxon>
    </lineage>
</organism>
<keyword evidence="8" id="KW-1185">Reference proteome</keyword>
<dbReference type="Pfam" id="PF04116">
    <property type="entry name" value="FA_hydroxylase"/>
    <property type="match status" value="1"/>
</dbReference>
<evidence type="ECO:0000313" key="7">
    <source>
        <dbReference type="EMBL" id="KAF8788702.1"/>
    </source>
</evidence>
<dbReference type="GO" id="GO:0016491">
    <property type="term" value="F:oxidoreductase activity"/>
    <property type="evidence" value="ECO:0007669"/>
    <property type="project" value="InterPro"/>
</dbReference>
<keyword evidence="3 5" id="KW-1133">Transmembrane helix</keyword>
<keyword evidence="4 5" id="KW-0472">Membrane</keyword>
<accession>A0A8T0FEF3</accession>
<evidence type="ECO:0000259" key="6">
    <source>
        <dbReference type="Pfam" id="PF04116"/>
    </source>
</evidence>
<dbReference type="Proteomes" id="UP000807504">
    <property type="component" value="Unassembled WGS sequence"/>
</dbReference>
<comment type="caution">
    <text evidence="7">The sequence shown here is derived from an EMBL/GenBank/DDBJ whole genome shotgun (WGS) entry which is preliminary data.</text>
</comment>
<reference evidence="7" key="1">
    <citation type="journal article" date="2020" name="bioRxiv">
        <title>Chromosome-level reference genome of the European wasp spider Argiope bruennichi: a resource for studies on range expansion and evolutionary adaptation.</title>
        <authorList>
            <person name="Sheffer M.M."/>
            <person name="Hoppe A."/>
            <person name="Krehenwinkel H."/>
            <person name="Uhl G."/>
            <person name="Kuss A.W."/>
            <person name="Jensen L."/>
            <person name="Jensen C."/>
            <person name="Gillespie R.G."/>
            <person name="Hoff K.J."/>
            <person name="Prost S."/>
        </authorList>
    </citation>
    <scope>NUCLEOTIDE SEQUENCE</scope>
</reference>
<gene>
    <name evidence="7" type="ORF">HNY73_006713</name>
</gene>
<dbReference type="InterPro" id="IPR050307">
    <property type="entry name" value="Sterol_Desaturase_Related"/>
</dbReference>
<feature type="transmembrane region" description="Helical" evidence="5">
    <location>
        <begin position="125"/>
        <end position="145"/>
    </location>
</feature>
<evidence type="ECO:0000313" key="8">
    <source>
        <dbReference type="Proteomes" id="UP000807504"/>
    </source>
</evidence>
<evidence type="ECO:0000256" key="4">
    <source>
        <dbReference type="ARBA" id="ARBA00023136"/>
    </source>
</evidence>
<proteinExistence type="predicted"/>
<dbReference type="InterPro" id="IPR006694">
    <property type="entry name" value="Fatty_acid_hydroxylase"/>
</dbReference>
<evidence type="ECO:0000256" key="3">
    <source>
        <dbReference type="ARBA" id="ARBA00022989"/>
    </source>
</evidence>
<dbReference type="GO" id="GO:0008610">
    <property type="term" value="P:lipid biosynthetic process"/>
    <property type="evidence" value="ECO:0007669"/>
    <property type="project" value="InterPro"/>
</dbReference>
<reference evidence="7" key="2">
    <citation type="submission" date="2020-06" db="EMBL/GenBank/DDBJ databases">
        <authorList>
            <person name="Sheffer M."/>
        </authorList>
    </citation>
    <scope>NUCLEOTIDE SEQUENCE</scope>
</reference>
<evidence type="ECO:0000256" key="2">
    <source>
        <dbReference type="ARBA" id="ARBA00022692"/>
    </source>
</evidence>
<comment type="subcellular location">
    <subcellularLocation>
        <location evidence="1">Membrane</location>
    </subcellularLocation>
</comment>
<protein>
    <submittedName>
        <fullName evidence="7">Fatty acid hydroxylase domain-containing</fullName>
    </submittedName>
</protein>
<feature type="transmembrane region" description="Helical" evidence="5">
    <location>
        <begin position="44"/>
        <end position="66"/>
    </location>
</feature>
<keyword evidence="2 5" id="KW-0812">Transmembrane</keyword>
<dbReference type="AlphaFoldDB" id="A0A8T0FEF3"/>
<dbReference type="PANTHER" id="PTHR11863">
    <property type="entry name" value="STEROL DESATURASE"/>
    <property type="match status" value="1"/>
</dbReference>
<feature type="transmembrane region" description="Helical" evidence="5">
    <location>
        <begin position="12"/>
        <end position="32"/>
    </location>
</feature>